<feature type="compositionally biased region" description="Acidic residues" evidence="2">
    <location>
        <begin position="135"/>
        <end position="146"/>
    </location>
</feature>
<dbReference type="AlphaFoldDB" id="A0AAD5Q597"/>
<sequence length="379" mass="42149">MSGHYQYSVWGSNFKALAKMCRREQQMQQSDDVAASDRRTTVAAPVVKQEPVRTEQPTHGISEPGPSPASLGDLETDDEGDGDGDDTAFSTTSRAMHIKMERVRLEEAPEIAATSIKMERPSVAPRRQPPSDVVDLTEDDDLDSSENEPHHQTTAANRLQHRSAIKTESEWLKHAARHETTETYSTVVDEDPILGMMIHEYNQKSEAIFMLEQQVTRVTEGLRQSVSSFSVGSLEEANRIRDQLSALKNSLTKEKHSRDATVARLVVFHKASSAELAALLSAAAVDIPDAQAASHRKCAAMEAEIRQKHDTLRQLKRNMDGAIHMKGSDAFQEVTRLGAEIAQAEATIRQLYAERLEEFVTLCRFSQHIQCAARSMMAL</sequence>
<feature type="region of interest" description="Disordered" evidence="2">
    <location>
        <begin position="110"/>
        <end position="159"/>
    </location>
</feature>
<evidence type="ECO:0000313" key="3">
    <source>
        <dbReference type="EMBL" id="KAJ0394393.1"/>
    </source>
</evidence>
<evidence type="ECO:0000256" key="2">
    <source>
        <dbReference type="SAM" id="MobiDB-lite"/>
    </source>
</evidence>
<evidence type="ECO:0000256" key="1">
    <source>
        <dbReference type="SAM" id="Coils"/>
    </source>
</evidence>
<gene>
    <name evidence="3" type="ORF">P43SY_000094</name>
</gene>
<feature type="region of interest" description="Disordered" evidence="2">
    <location>
        <begin position="22"/>
        <end position="95"/>
    </location>
</feature>
<proteinExistence type="predicted"/>
<evidence type="ECO:0000313" key="4">
    <source>
        <dbReference type="Proteomes" id="UP001209570"/>
    </source>
</evidence>
<dbReference type="Proteomes" id="UP001209570">
    <property type="component" value="Unassembled WGS sequence"/>
</dbReference>
<reference evidence="3" key="1">
    <citation type="submission" date="2021-12" db="EMBL/GenBank/DDBJ databases">
        <title>Prjna785345.</title>
        <authorList>
            <person name="Rujirawat T."/>
            <person name="Krajaejun T."/>
        </authorList>
    </citation>
    <scope>NUCLEOTIDE SEQUENCE</scope>
    <source>
        <strain evidence="3">Pi057C3</strain>
    </source>
</reference>
<name>A0AAD5Q597_PYTIN</name>
<keyword evidence="1" id="KW-0175">Coiled coil</keyword>
<dbReference type="EMBL" id="JAKCXM010000413">
    <property type="protein sequence ID" value="KAJ0394393.1"/>
    <property type="molecule type" value="Genomic_DNA"/>
</dbReference>
<keyword evidence="4" id="KW-1185">Reference proteome</keyword>
<protein>
    <submittedName>
        <fullName evidence="3">Uncharacterized protein</fullName>
    </submittedName>
</protein>
<accession>A0AAD5Q597</accession>
<feature type="compositionally biased region" description="Acidic residues" evidence="2">
    <location>
        <begin position="74"/>
        <end position="86"/>
    </location>
</feature>
<organism evidence="3 4">
    <name type="scientific">Pythium insidiosum</name>
    <name type="common">Pythiosis disease agent</name>
    <dbReference type="NCBI Taxonomy" id="114742"/>
    <lineage>
        <taxon>Eukaryota</taxon>
        <taxon>Sar</taxon>
        <taxon>Stramenopiles</taxon>
        <taxon>Oomycota</taxon>
        <taxon>Peronosporomycetes</taxon>
        <taxon>Pythiales</taxon>
        <taxon>Pythiaceae</taxon>
        <taxon>Pythium</taxon>
    </lineage>
</organism>
<feature type="coiled-coil region" evidence="1">
    <location>
        <begin position="298"/>
        <end position="354"/>
    </location>
</feature>
<comment type="caution">
    <text evidence="3">The sequence shown here is derived from an EMBL/GenBank/DDBJ whole genome shotgun (WGS) entry which is preliminary data.</text>
</comment>